<reference evidence="1 2" key="1">
    <citation type="journal article" date="2021" name="Nat. Plants">
        <title>The Taxus genome provides insights into paclitaxel biosynthesis.</title>
        <authorList>
            <person name="Xiong X."/>
            <person name="Gou J."/>
            <person name="Liao Q."/>
            <person name="Li Y."/>
            <person name="Zhou Q."/>
            <person name="Bi G."/>
            <person name="Li C."/>
            <person name="Du R."/>
            <person name="Wang X."/>
            <person name="Sun T."/>
            <person name="Guo L."/>
            <person name="Liang H."/>
            <person name="Lu P."/>
            <person name="Wu Y."/>
            <person name="Zhang Z."/>
            <person name="Ro D.K."/>
            <person name="Shang Y."/>
            <person name="Huang S."/>
            <person name="Yan J."/>
        </authorList>
    </citation>
    <scope>NUCLEOTIDE SEQUENCE [LARGE SCALE GENOMIC DNA]</scope>
    <source>
        <strain evidence="1">Ta-2019</strain>
    </source>
</reference>
<dbReference type="EMBL" id="JAHRHJ020000005">
    <property type="protein sequence ID" value="KAH9314134.1"/>
    <property type="molecule type" value="Genomic_DNA"/>
</dbReference>
<proteinExistence type="predicted"/>
<gene>
    <name evidence="1" type="ORF">KI387_022761</name>
</gene>
<protein>
    <submittedName>
        <fullName evidence="1">Uncharacterized protein</fullName>
    </submittedName>
</protein>
<sequence length="187" mass="21836">RFLNVEIYDDVTDKLFVSFGVEKGRNKCRGQLLSINDLGTLKQLKRLELENNGETIRQEMLESMKEMDSLTLKLTQMESLPHDMITMSNMLSDSYWNLKSVEKIRVCGYMMVLDIIEIPIMTKVQTIALSTIDTQAWQEHFREMTDKDEDMLYSEFWSNELLHEWKVIAQLLPGNNMSLDSLEMLGK</sequence>
<name>A0AA38L6A5_TAXCH</name>
<accession>A0AA38L6A5</accession>
<evidence type="ECO:0000313" key="2">
    <source>
        <dbReference type="Proteomes" id="UP000824469"/>
    </source>
</evidence>
<comment type="caution">
    <text evidence="1">The sequence shown here is derived from an EMBL/GenBank/DDBJ whole genome shotgun (WGS) entry which is preliminary data.</text>
</comment>
<evidence type="ECO:0000313" key="1">
    <source>
        <dbReference type="EMBL" id="KAH9314134.1"/>
    </source>
</evidence>
<organism evidence="1 2">
    <name type="scientific">Taxus chinensis</name>
    <name type="common">Chinese yew</name>
    <name type="synonym">Taxus wallichiana var. chinensis</name>
    <dbReference type="NCBI Taxonomy" id="29808"/>
    <lineage>
        <taxon>Eukaryota</taxon>
        <taxon>Viridiplantae</taxon>
        <taxon>Streptophyta</taxon>
        <taxon>Embryophyta</taxon>
        <taxon>Tracheophyta</taxon>
        <taxon>Spermatophyta</taxon>
        <taxon>Pinopsida</taxon>
        <taxon>Pinidae</taxon>
        <taxon>Conifers II</taxon>
        <taxon>Cupressales</taxon>
        <taxon>Taxaceae</taxon>
        <taxon>Taxus</taxon>
    </lineage>
</organism>
<dbReference type="AlphaFoldDB" id="A0AA38L6A5"/>
<keyword evidence="2" id="KW-1185">Reference proteome</keyword>
<feature type="non-terminal residue" evidence="1">
    <location>
        <position position="187"/>
    </location>
</feature>
<dbReference type="Proteomes" id="UP000824469">
    <property type="component" value="Unassembled WGS sequence"/>
</dbReference>